<comment type="caution">
    <text evidence="2">The sequence shown here is derived from an EMBL/GenBank/DDBJ whole genome shotgun (WGS) entry which is preliminary data.</text>
</comment>
<organism evidence="2 3">
    <name type="scientific">Subtercola lobariae</name>
    <dbReference type="NCBI Taxonomy" id="1588641"/>
    <lineage>
        <taxon>Bacteria</taxon>
        <taxon>Bacillati</taxon>
        <taxon>Actinomycetota</taxon>
        <taxon>Actinomycetes</taxon>
        <taxon>Micrococcales</taxon>
        <taxon>Microbacteriaceae</taxon>
        <taxon>Subtercola</taxon>
    </lineage>
</organism>
<keyword evidence="1" id="KW-1133">Transmembrane helix</keyword>
<accession>A0A917B2C1</accession>
<evidence type="ECO:0000256" key="1">
    <source>
        <dbReference type="SAM" id="Phobius"/>
    </source>
</evidence>
<name>A0A917B2C1_9MICO</name>
<dbReference type="PANTHER" id="PTHR37305:SF1">
    <property type="entry name" value="MEMBRANE PROTEIN"/>
    <property type="match status" value="1"/>
</dbReference>
<dbReference type="PANTHER" id="PTHR37305">
    <property type="entry name" value="INTEGRAL MEMBRANE PROTEIN-RELATED"/>
    <property type="match status" value="1"/>
</dbReference>
<protein>
    <submittedName>
        <fullName evidence="2">ABC transporter permease</fullName>
    </submittedName>
</protein>
<keyword evidence="3" id="KW-1185">Reference proteome</keyword>
<proteinExistence type="predicted"/>
<evidence type="ECO:0000313" key="3">
    <source>
        <dbReference type="Proteomes" id="UP000598775"/>
    </source>
</evidence>
<dbReference type="Pfam" id="PF12679">
    <property type="entry name" value="ABC2_membrane_2"/>
    <property type="match status" value="1"/>
</dbReference>
<feature type="transmembrane region" description="Helical" evidence="1">
    <location>
        <begin position="220"/>
        <end position="237"/>
    </location>
</feature>
<dbReference type="RefSeq" id="WP_188673906.1">
    <property type="nucleotide sequence ID" value="NZ_BMGP01000001.1"/>
</dbReference>
<dbReference type="AlphaFoldDB" id="A0A917B2C1"/>
<keyword evidence="1" id="KW-0472">Membrane</keyword>
<feature type="transmembrane region" description="Helical" evidence="1">
    <location>
        <begin position="192"/>
        <end position="213"/>
    </location>
</feature>
<evidence type="ECO:0000313" key="2">
    <source>
        <dbReference type="EMBL" id="GGF16484.1"/>
    </source>
</evidence>
<dbReference type="Proteomes" id="UP000598775">
    <property type="component" value="Unassembled WGS sequence"/>
</dbReference>
<feature type="transmembrane region" description="Helical" evidence="1">
    <location>
        <begin position="139"/>
        <end position="172"/>
    </location>
</feature>
<feature type="transmembrane region" description="Helical" evidence="1">
    <location>
        <begin position="92"/>
        <end position="118"/>
    </location>
</feature>
<sequence length="300" mass="30866">MSTVRASTAPATRVTAERRHTTMPFRVELARQLSQWRVRIVLIILVVLPIIVRIALLVGGPPASSSSGGGTGASSSSTTSLIALAQVSGTTFAAFVIELSAGFLLTIIAALLFGDMIAGEASRSTLKYLLTIPVPRLRLLWVKVAVASTLLLAGLIALAVVAVVVGVISYGTGGIQIPNGPQLSFADSLGRIALATATGASGLLWAAGLGTLLTVVANSPLAAAGGVVLVSILSRLLDSIPTLGDIRVVLPTHYSAAFDQFFMSPVDLAPVANSVLSGLVWAVVFGAVGAWWFSRKDISG</sequence>
<dbReference type="EMBL" id="BMGP01000001">
    <property type="protein sequence ID" value="GGF16484.1"/>
    <property type="molecule type" value="Genomic_DNA"/>
</dbReference>
<feature type="transmembrane region" description="Helical" evidence="1">
    <location>
        <begin position="271"/>
        <end position="293"/>
    </location>
</feature>
<reference evidence="2 3" key="1">
    <citation type="journal article" date="2014" name="Int. J. Syst. Evol. Microbiol.">
        <title>Complete genome sequence of Corynebacterium casei LMG S-19264T (=DSM 44701T), isolated from a smear-ripened cheese.</title>
        <authorList>
            <consortium name="US DOE Joint Genome Institute (JGI-PGF)"/>
            <person name="Walter F."/>
            <person name="Albersmeier A."/>
            <person name="Kalinowski J."/>
            <person name="Ruckert C."/>
        </authorList>
    </citation>
    <scope>NUCLEOTIDE SEQUENCE [LARGE SCALE GENOMIC DNA]</scope>
    <source>
        <strain evidence="2 3">CGMCC 1.12976</strain>
    </source>
</reference>
<dbReference type="GO" id="GO:0140359">
    <property type="term" value="F:ABC-type transporter activity"/>
    <property type="evidence" value="ECO:0007669"/>
    <property type="project" value="InterPro"/>
</dbReference>
<keyword evidence="1" id="KW-0812">Transmembrane</keyword>
<feature type="transmembrane region" description="Helical" evidence="1">
    <location>
        <begin position="40"/>
        <end position="59"/>
    </location>
</feature>
<gene>
    <name evidence="2" type="ORF">GCM10011399_07830</name>
</gene>
<dbReference type="GO" id="GO:0005886">
    <property type="term" value="C:plasma membrane"/>
    <property type="evidence" value="ECO:0007669"/>
    <property type="project" value="UniProtKB-SubCell"/>
</dbReference>